<dbReference type="GO" id="GO:0005886">
    <property type="term" value="C:plasma membrane"/>
    <property type="evidence" value="ECO:0007669"/>
    <property type="project" value="TreeGrafter"/>
</dbReference>
<keyword evidence="14" id="KW-1185">Reference proteome</keyword>
<feature type="transmembrane region" description="Helical" evidence="11">
    <location>
        <begin position="20"/>
        <end position="44"/>
    </location>
</feature>
<comment type="caution">
    <text evidence="13">The sequence shown here is derived from an EMBL/GenBank/DDBJ whole genome shotgun (WGS) entry which is preliminary data.</text>
</comment>
<feature type="transmembrane region" description="Helical" evidence="11">
    <location>
        <begin position="56"/>
        <end position="77"/>
    </location>
</feature>
<feature type="non-terminal residue" evidence="13">
    <location>
        <position position="1"/>
    </location>
</feature>
<evidence type="ECO:0000259" key="12">
    <source>
        <dbReference type="PROSITE" id="PS50262"/>
    </source>
</evidence>
<sequence length="414" mass="47104">MPGGWNGSSDSLELRAAGIIVPVIFSLIFLLGTVGNGLVLAVLLRNGQVKYNTTNLFILNLAVADLCFIVFCVPFQATIYTLDGWLFGAFACKAVHFLIYITMYASSFTLAAVSIDRQVYLAIRYPLKSRDLRTSRNAGVAIVVIWSLSLLFAGPYLSYYQIVHYHRVPICIPIWEDQRRKILDILTFVFGYLLPVIVVSLAYARTIKFLWTSVDPIERISESRKAKRKVTKMIVAVAILFCLCWLPHHLVILCFWFGHFPFNPATYACRLASHCLSYANSCLNPIVYALISKHFRKRFKQVFTCLFFKKKTRKKKRRVGKKVHVVNVGKGFTNSTRGFYGGNTEVTQVPEESTRKRDPEGASHDARVWTHQLQDPMVSVQKEHLEEENLTAAGHPLAMTPPRETEEFLTVHYR</sequence>
<feature type="transmembrane region" description="Helical" evidence="11">
    <location>
        <begin position="137"/>
        <end position="157"/>
    </location>
</feature>
<dbReference type="PANTHER" id="PTHR45695">
    <property type="entry name" value="LEUCOKININ RECEPTOR-RELATED"/>
    <property type="match status" value="1"/>
</dbReference>
<keyword evidence="3 11" id="KW-0812">Transmembrane</keyword>
<protein>
    <submittedName>
        <fullName evidence="13">GALR2 protein</fullName>
    </submittedName>
</protein>
<keyword evidence="9" id="KW-0807">Transducer</keyword>
<organism evidence="13 14">
    <name type="scientific">Centropus bengalensis</name>
    <name type="common">lesser coucal</name>
    <dbReference type="NCBI Taxonomy" id="1463675"/>
    <lineage>
        <taxon>Eukaryota</taxon>
        <taxon>Metazoa</taxon>
        <taxon>Chordata</taxon>
        <taxon>Craniata</taxon>
        <taxon>Vertebrata</taxon>
        <taxon>Euteleostomi</taxon>
        <taxon>Archelosauria</taxon>
        <taxon>Archosauria</taxon>
        <taxon>Dinosauria</taxon>
        <taxon>Saurischia</taxon>
        <taxon>Theropoda</taxon>
        <taxon>Coelurosauria</taxon>
        <taxon>Aves</taxon>
        <taxon>Neognathae</taxon>
        <taxon>Neoaves</taxon>
        <taxon>Otidimorphae</taxon>
        <taxon>Cuculiformes</taxon>
        <taxon>Centropidae</taxon>
        <taxon>Centropus</taxon>
    </lineage>
</organism>
<evidence type="ECO:0000256" key="11">
    <source>
        <dbReference type="SAM" id="Phobius"/>
    </source>
</evidence>
<feature type="transmembrane region" description="Helical" evidence="11">
    <location>
        <begin position="97"/>
        <end position="116"/>
    </location>
</feature>
<evidence type="ECO:0000256" key="9">
    <source>
        <dbReference type="ARBA" id="ARBA00023224"/>
    </source>
</evidence>
<name>A0A852M753_9AVES</name>
<dbReference type="Pfam" id="PF00001">
    <property type="entry name" value="7tm_1"/>
    <property type="match status" value="1"/>
</dbReference>
<feature type="compositionally biased region" description="Basic and acidic residues" evidence="10">
    <location>
        <begin position="352"/>
        <end position="364"/>
    </location>
</feature>
<evidence type="ECO:0000256" key="4">
    <source>
        <dbReference type="ARBA" id="ARBA00022989"/>
    </source>
</evidence>
<dbReference type="EMBL" id="WBNK01004009">
    <property type="protein sequence ID" value="NXX99733.1"/>
    <property type="molecule type" value="Genomic_DNA"/>
</dbReference>
<evidence type="ECO:0000313" key="13">
    <source>
        <dbReference type="EMBL" id="NXX99733.1"/>
    </source>
</evidence>
<feature type="transmembrane region" description="Helical" evidence="11">
    <location>
        <begin position="185"/>
        <end position="204"/>
    </location>
</feature>
<evidence type="ECO:0000256" key="3">
    <source>
        <dbReference type="ARBA" id="ARBA00022692"/>
    </source>
</evidence>
<evidence type="ECO:0000256" key="2">
    <source>
        <dbReference type="ARBA" id="ARBA00010663"/>
    </source>
</evidence>
<evidence type="ECO:0000256" key="6">
    <source>
        <dbReference type="ARBA" id="ARBA00023136"/>
    </source>
</evidence>
<accession>A0A852M753</accession>
<feature type="region of interest" description="Disordered" evidence="10">
    <location>
        <begin position="343"/>
        <end position="364"/>
    </location>
</feature>
<dbReference type="PROSITE" id="PS50262">
    <property type="entry name" value="G_PROTEIN_RECEP_F1_2"/>
    <property type="match status" value="1"/>
</dbReference>
<feature type="transmembrane region" description="Helical" evidence="11">
    <location>
        <begin position="233"/>
        <end position="259"/>
    </location>
</feature>
<keyword evidence="5" id="KW-0297">G-protein coupled receptor</keyword>
<proteinExistence type="inferred from homology"/>
<dbReference type="Gene3D" id="1.20.1070.10">
    <property type="entry name" value="Rhodopsin 7-helix transmembrane proteins"/>
    <property type="match status" value="1"/>
</dbReference>
<dbReference type="Proteomes" id="UP000632886">
    <property type="component" value="Unassembled WGS sequence"/>
</dbReference>
<feature type="transmembrane region" description="Helical" evidence="11">
    <location>
        <begin position="271"/>
        <end position="291"/>
    </location>
</feature>
<evidence type="ECO:0000313" key="14">
    <source>
        <dbReference type="Proteomes" id="UP000632886"/>
    </source>
</evidence>
<evidence type="ECO:0000256" key="7">
    <source>
        <dbReference type="ARBA" id="ARBA00023157"/>
    </source>
</evidence>
<dbReference type="FunFam" id="1.20.1070.10:FF:000092">
    <property type="entry name" value="Galanin receptor type 2"/>
    <property type="match status" value="1"/>
</dbReference>
<feature type="domain" description="G-protein coupled receptors family 1 profile" evidence="12">
    <location>
        <begin position="35"/>
        <end position="288"/>
    </location>
</feature>
<dbReference type="InterPro" id="IPR000276">
    <property type="entry name" value="GPCR_Rhodpsn"/>
</dbReference>
<gene>
    <name evidence="13" type="primary">Galr2</name>
    <name evidence="13" type="ORF">CENBEN_R11027</name>
</gene>
<comment type="subcellular location">
    <subcellularLocation>
        <location evidence="1">Membrane</location>
        <topology evidence="1">Multi-pass membrane protein</topology>
    </subcellularLocation>
</comment>
<evidence type="ECO:0000256" key="1">
    <source>
        <dbReference type="ARBA" id="ARBA00004141"/>
    </source>
</evidence>
<dbReference type="InterPro" id="IPR000405">
    <property type="entry name" value="Galanin_rcpt"/>
</dbReference>
<feature type="non-terminal residue" evidence="13">
    <location>
        <position position="414"/>
    </location>
</feature>
<keyword evidence="7" id="KW-1015">Disulfide bond</keyword>
<dbReference type="SMART" id="SM01381">
    <property type="entry name" value="7TM_GPCR_Srsx"/>
    <property type="match status" value="1"/>
</dbReference>
<keyword evidence="4 11" id="KW-1133">Transmembrane helix</keyword>
<dbReference type="PANTHER" id="PTHR45695:SF33">
    <property type="entry name" value="GALANIN RECEPTOR 3"/>
    <property type="match status" value="1"/>
</dbReference>
<evidence type="ECO:0000256" key="8">
    <source>
        <dbReference type="ARBA" id="ARBA00023170"/>
    </source>
</evidence>
<dbReference type="AlphaFoldDB" id="A0A852M753"/>
<dbReference type="CDD" id="cd15097">
    <property type="entry name" value="7tmA_Gal2_Gal3_R"/>
    <property type="match status" value="1"/>
</dbReference>
<dbReference type="PRINTS" id="PR00663">
    <property type="entry name" value="GALANINR"/>
</dbReference>
<keyword evidence="6 11" id="KW-0472">Membrane</keyword>
<keyword evidence="8" id="KW-0675">Receptor</keyword>
<comment type="similarity">
    <text evidence="2">Belongs to the G-protein coupled receptor 1 family.</text>
</comment>
<dbReference type="GO" id="GO:0004930">
    <property type="term" value="F:G protein-coupled receptor activity"/>
    <property type="evidence" value="ECO:0007669"/>
    <property type="project" value="UniProtKB-KW"/>
</dbReference>
<dbReference type="InterPro" id="IPR017452">
    <property type="entry name" value="GPCR_Rhodpsn_7TM"/>
</dbReference>
<dbReference type="SUPFAM" id="SSF81321">
    <property type="entry name" value="Family A G protein-coupled receptor-like"/>
    <property type="match status" value="1"/>
</dbReference>
<evidence type="ECO:0000256" key="10">
    <source>
        <dbReference type="SAM" id="MobiDB-lite"/>
    </source>
</evidence>
<reference evidence="13 14" key="1">
    <citation type="submission" date="2020-02" db="EMBL/GenBank/DDBJ databases">
        <title>Bird 10,000 Genomes (B10K) Project - Family phase.</title>
        <authorList>
            <person name="Zhang G."/>
        </authorList>
    </citation>
    <scope>NUCLEOTIDE SEQUENCE [LARGE SCALE GENOMIC DNA]</scope>
    <source>
        <strain evidence="13">B10K-DU-017-21</strain>
    </source>
</reference>
<evidence type="ECO:0000256" key="5">
    <source>
        <dbReference type="ARBA" id="ARBA00023040"/>
    </source>
</evidence>
<dbReference type="PRINTS" id="PR00237">
    <property type="entry name" value="GPCRRHODOPSN"/>
</dbReference>